<evidence type="ECO:0000313" key="2">
    <source>
        <dbReference type="Proteomes" id="UP000183832"/>
    </source>
</evidence>
<gene>
    <name evidence="1" type="ORF">CLUMA_CG004787</name>
</gene>
<dbReference type="EMBL" id="CVRI01000020">
    <property type="protein sequence ID" value="CRK91099.1"/>
    <property type="molecule type" value="Genomic_DNA"/>
</dbReference>
<organism evidence="1 2">
    <name type="scientific">Clunio marinus</name>
    <dbReference type="NCBI Taxonomy" id="568069"/>
    <lineage>
        <taxon>Eukaryota</taxon>
        <taxon>Metazoa</taxon>
        <taxon>Ecdysozoa</taxon>
        <taxon>Arthropoda</taxon>
        <taxon>Hexapoda</taxon>
        <taxon>Insecta</taxon>
        <taxon>Pterygota</taxon>
        <taxon>Neoptera</taxon>
        <taxon>Endopterygota</taxon>
        <taxon>Diptera</taxon>
        <taxon>Nematocera</taxon>
        <taxon>Chironomoidea</taxon>
        <taxon>Chironomidae</taxon>
        <taxon>Clunio</taxon>
    </lineage>
</organism>
<evidence type="ECO:0000313" key="1">
    <source>
        <dbReference type="EMBL" id="CRK91099.1"/>
    </source>
</evidence>
<protein>
    <submittedName>
        <fullName evidence="1">CLUMA_CG004787, isoform A</fullName>
    </submittedName>
</protein>
<reference evidence="1 2" key="1">
    <citation type="submission" date="2015-04" db="EMBL/GenBank/DDBJ databases">
        <authorList>
            <person name="Syromyatnikov M.Y."/>
            <person name="Popov V.N."/>
        </authorList>
    </citation>
    <scope>NUCLEOTIDE SEQUENCE [LARGE SCALE GENOMIC DNA]</scope>
</reference>
<proteinExistence type="predicted"/>
<dbReference type="Proteomes" id="UP000183832">
    <property type="component" value="Unassembled WGS sequence"/>
</dbReference>
<sequence>MFLKKRIEMNPNACVYAGSDWELRHESTCVNNLLIQRTTTLLMTPLLDEGAFSTYLWQIYMHCNENTSHKII</sequence>
<dbReference type="AlphaFoldDB" id="A0A1J1HSX7"/>
<keyword evidence="2" id="KW-1185">Reference proteome</keyword>
<name>A0A1J1HSX7_9DIPT</name>
<accession>A0A1J1HSX7</accession>